<dbReference type="Pfam" id="PF21070">
    <property type="entry name" value="IcmF_helical"/>
    <property type="match status" value="1"/>
</dbReference>
<evidence type="ECO:0000313" key="6">
    <source>
        <dbReference type="Proteomes" id="UP000322181"/>
    </source>
</evidence>
<keyword evidence="1" id="KW-0472">Membrane</keyword>
<evidence type="ECO:0000256" key="1">
    <source>
        <dbReference type="SAM" id="Phobius"/>
    </source>
</evidence>
<proteinExistence type="predicted"/>
<feature type="transmembrane region" description="Helical" evidence="1">
    <location>
        <begin position="365"/>
        <end position="387"/>
    </location>
</feature>
<dbReference type="EMBL" id="VXKB01000006">
    <property type="protein sequence ID" value="KAA8713621.1"/>
    <property type="molecule type" value="Genomic_DNA"/>
</dbReference>
<dbReference type="PANTHER" id="PTHR36153:SF1">
    <property type="entry name" value="TYPE VI SECRETION SYSTEM COMPONENT TSSM1"/>
    <property type="match status" value="1"/>
</dbReference>
<dbReference type="Pfam" id="PF06761">
    <property type="entry name" value="IcmF-related"/>
    <property type="match status" value="1"/>
</dbReference>
<evidence type="ECO:0000313" key="5">
    <source>
        <dbReference type="EMBL" id="KAA8713621.1"/>
    </source>
</evidence>
<feature type="domain" description="Type VI secretion system component TssM1 helical" evidence="4">
    <location>
        <begin position="876"/>
        <end position="981"/>
    </location>
</feature>
<gene>
    <name evidence="5" type="ORF">F4V73_16760</name>
</gene>
<feature type="transmembrane region" description="Helical" evidence="1">
    <location>
        <begin position="46"/>
        <end position="68"/>
    </location>
</feature>
<feature type="domain" description="IcmF-related" evidence="3">
    <location>
        <begin position="425"/>
        <end position="729"/>
    </location>
</feature>
<dbReference type="AlphaFoldDB" id="A0A5M9QZI7"/>
<evidence type="ECO:0000259" key="2">
    <source>
        <dbReference type="Pfam" id="PF06744"/>
    </source>
</evidence>
<feature type="transmembrane region" description="Helical" evidence="1">
    <location>
        <begin position="12"/>
        <end position="34"/>
    </location>
</feature>
<sequence>MNKLIPSSHLFLAYIFIVTALVFLTSVVFIFFGDDFLSVRFTTKEIILTAISIWLALIMFCPFFILGWKKVSPLLAKPFLRNQDPLPSLAKDQNSSFASDIILQYGRQTSRTFRYLLITGTPAAVEKLAPGLTREHWQEADGTLLIWGGDVLSVTDEPLIRTLKQLRRRRPLDAIIWVTENGVSETLSESSLTACSINAAEADSACRSFHQLYKALRWQAPVWLWSLTPGENLSAPDTPAVLCMPQQGVTPEILTTDLRRLLPAVTTQGVQSVLAKQTDTWLLMLARFLRADGSRQLSAALTPFFSGIRALPFAGIAFSTVPVAQTRSVPNTWYPDSRWHSLLNAQKALSPSLKPQATGISRKRILQYSAATVMVVWGAGMVMSYLMNRQMIEDTRQQVSLAADTRQSDAERLKAQFALQQTLGLLSHRAAASVPVWLRFGLSSNSALQVRLWPVYSKTILPLLRNAAGGHLEAQLQALAQLPPDSPERTAAAAPAYQALKAYLMMSQPERMDPAFFAETVLHVWPQHEGMTDGQWMALGNELLTFYAKQLPAHPEWVIKRNKTLVSRTRTLLIREMGQRNGESALYDSILQQAKDNFADMTLDEMAGETDASFLFSTDEVVPGIFTRKAWEDSVEPAINQAVNGRREEIDWVLSDNQQTMDSNIDPEQLKQRLTERYFADFSGAWLNFLNSLQWRGTENLSDTIDQLTLMSDIRQSPVIALMNTVAYQGKTGRQQEKLSDSFMNSAKDLLNKESQPLISQNMGFTGPLEPVFGPVLAFVDPQPAAQGSDAMNLQTYLTRITRVRLKLQQVVNAPDPQAMSQALAQSVFEGKTVDLSETRDYGSLAAAGLGQEWSGFGESLLVQPMSQAWQQLLTPTAQGINSQWQNAVVNDWNAAFGGRYPLKNTRSDIALPLLAQYLRADSGRIQRFLETRLKGVLHKEGTHWVPDSTNAQGLTFNPEFLKALDTLSYISDVVFAEGEARLYFEMRPGTSDSVMQTVLTIDKQPLVYDNQVPDWQRFVWPADTVASGASLSWMSTKTGTRLYGDHRGVWGFIRLLENANVSPYAGNTSSYRIVWKTQNGQSLNYVLRTEMGDGPLALLKLRNFVLPDKIFLDE</sequence>
<dbReference type="InterPro" id="IPR009612">
    <property type="entry name" value="IcmF-rel"/>
</dbReference>
<comment type="caution">
    <text evidence="5">The sequence shown here is derived from an EMBL/GenBank/DDBJ whole genome shotgun (WGS) entry which is preliminary data.</text>
</comment>
<accession>A0A5M9QZI7</accession>
<dbReference type="Pfam" id="PF06744">
    <property type="entry name" value="IcmF_C"/>
    <property type="match status" value="1"/>
</dbReference>
<keyword evidence="1" id="KW-1133">Transmembrane helix</keyword>
<dbReference type="InterPro" id="IPR048677">
    <property type="entry name" value="TssM1_hel"/>
</dbReference>
<reference evidence="5 6" key="1">
    <citation type="submission" date="2019-09" db="EMBL/GenBank/DDBJ databases">
        <title>Draft genome sequence of various Type strains from the CCUG.</title>
        <authorList>
            <person name="Pineiro-Iglesias B."/>
            <person name="Tunovic T."/>
            <person name="Unosson C."/>
            <person name="Inganas E."/>
            <person name="Ohlen M."/>
            <person name="Cardew S."/>
            <person name="Jensie-Markopoulos S."/>
            <person name="Salva-Serra F."/>
            <person name="Jaen-Luchoro D."/>
            <person name="Karlsson R."/>
            <person name="Svensson-Stadler L."/>
            <person name="Chun J."/>
            <person name="Moore E."/>
        </authorList>
    </citation>
    <scope>NUCLEOTIDE SEQUENCE [LARGE SCALE GENOMIC DNA]</scope>
    <source>
        <strain evidence="5 6">CCUG 53682T</strain>
    </source>
</reference>
<dbReference type="PANTHER" id="PTHR36153">
    <property type="entry name" value="INNER MEMBRANE PROTEIN-RELATED"/>
    <property type="match status" value="1"/>
</dbReference>
<feature type="domain" description="Type VI secretion system IcmF C-terminal" evidence="2">
    <location>
        <begin position="985"/>
        <end position="1091"/>
    </location>
</feature>
<dbReference type="InterPro" id="IPR053156">
    <property type="entry name" value="T6SS_TssM-like"/>
</dbReference>
<name>A0A5M9QZI7_9GAMM</name>
<evidence type="ECO:0000259" key="3">
    <source>
        <dbReference type="Pfam" id="PF06761"/>
    </source>
</evidence>
<protein>
    <submittedName>
        <fullName evidence="5">Type VI secretion protein VasK</fullName>
    </submittedName>
</protein>
<organism evidence="5 6">
    <name type="scientific">Morganella psychrotolerans</name>
    <dbReference type="NCBI Taxonomy" id="368603"/>
    <lineage>
        <taxon>Bacteria</taxon>
        <taxon>Pseudomonadati</taxon>
        <taxon>Pseudomonadota</taxon>
        <taxon>Gammaproteobacteria</taxon>
        <taxon>Enterobacterales</taxon>
        <taxon>Morganellaceae</taxon>
        <taxon>Morganella</taxon>
    </lineage>
</organism>
<dbReference type="Proteomes" id="UP000322181">
    <property type="component" value="Unassembled WGS sequence"/>
</dbReference>
<dbReference type="InterPro" id="IPR010623">
    <property type="entry name" value="IcmF_C"/>
</dbReference>
<evidence type="ECO:0000259" key="4">
    <source>
        <dbReference type="Pfam" id="PF21070"/>
    </source>
</evidence>
<keyword evidence="1" id="KW-0812">Transmembrane</keyword>